<evidence type="ECO:0000313" key="1">
    <source>
        <dbReference type="EMBL" id="SUY92909.1"/>
    </source>
</evidence>
<dbReference type="EMBL" id="UIGI01000002">
    <property type="protein sequence ID" value="SUY92909.1"/>
    <property type="molecule type" value="Genomic_DNA"/>
</dbReference>
<name>A0A381KNM7_9ENTR</name>
<proteinExistence type="predicted"/>
<sequence>MGYLLDVVLILLLLIAVAVLVWGWDNYVRIVPLTSDKFGIFKNASKYENPDWFKKINERGGMTRTEWASFIDRHYNPPGRPPENSN</sequence>
<reference evidence="1 2" key="1">
    <citation type="submission" date="2018-06" db="EMBL/GenBank/DDBJ databases">
        <authorList>
            <consortium name="Pathogen Informatics"/>
            <person name="Doyle S."/>
        </authorList>
    </citation>
    <scope>NUCLEOTIDE SEQUENCE [LARGE SCALE GENOMIC DNA]</scope>
    <source>
        <strain evidence="1 2">NCTC12119</strain>
    </source>
</reference>
<dbReference type="Proteomes" id="UP000255528">
    <property type="component" value="Unassembled WGS sequence"/>
</dbReference>
<organism evidence="1 2">
    <name type="scientific">Buttiauxella agrestis</name>
    <dbReference type="NCBI Taxonomy" id="82977"/>
    <lineage>
        <taxon>Bacteria</taxon>
        <taxon>Pseudomonadati</taxon>
        <taxon>Pseudomonadota</taxon>
        <taxon>Gammaproteobacteria</taxon>
        <taxon>Enterobacterales</taxon>
        <taxon>Enterobacteriaceae</taxon>
        <taxon>Buttiauxella</taxon>
    </lineage>
</organism>
<evidence type="ECO:0000313" key="2">
    <source>
        <dbReference type="Proteomes" id="UP000255528"/>
    </source>
</evidence>
<accession>A0A381KNM7</accession>
<protein>
    <submittedName>
        <fullName evidence="1">Uncharacterized protein</fullName>
    </submittedName>
</protein>
<dbReference type="RefSeq" id="WP_115632136.1">
    <property type="nucleotide sequence ID" value="NZ_UIGI01000002.1"/>
</dbReference>
<gene>
    <name evidence="1" type="ORF">NCTC12119_04939</name>
</gene>
<dbReference type="AlphaFoldDB" id="A0A381KNM7"/>